<evidence type="ECO:0008006" key="4">
    <source>
        <dbReference type="Google" id="ProtNLM"/>
    </source>
</evidence>
<evidence type="ECO:0000313" key="3">
    <source>
        <dbReference type="Proteomes" id="UP001366503"/>
    </source>
</evidence>
<keyword evidence="1" id="KW-1133">Transmembrane helix</keyword>
<sequence>MSIRAYRDLSFALSLSGIDDIASQDAFLQELNDAYDIKSNPALAKPDDEELNALATLLRALFAKYGVSDTQEQDFAISIIGAVVFRNIHDDAGKFTPFNPVIVGAVIAVGATVAIYLVWKYLVRYQPP</sequence>
<evidence type="ECO:0000256" key="1">
    <source>
        <dbReference type="SAM" id="Phobius"/>
    </source>
</evidence>
<comment type="caution">
    <text evidence="2">The sequence shown here is derived from an EMBL/GenBank/DDBJ whole genome shotgun (WGS) entry which is preliminary data.</text>
</comment>
<proteinExistence type="predicted"/>
<protein>
    <recommendedName>
        <fullName evidence="4">J domain-containing protein</fullName>
    </recommendedName>
</protein>
<dbReference type="Proteomes" id="UP001366503">
    <property type="component" value="Unassembled WGS sequence"/>
</dbReference>
<keyword evidence="1" id="KW-0812">Transmembrane</keyword>
<dbReference type="RefSeq" id="WP_337092656.1">
    <property type="nucleotide sequence ID" value="NZ_JAPYKO010000004.1"/>
</dbReference>
<organism evidence="2 3">
    <name type="scientific">Mesorhizobium argentiipisi</name>
    <dbReference type="NCBI Taxonomy" id="3015175"/>
    <lineage>
        <taxon>Bacteria</taxon>
        <taxon>Pseudomonadati</taxon>
        <taxon>Pseudomonadota</taxon>
        <taxon>Alphaproteobacteria</taxon>
        <taxon>Hyphomicrobiales</taxon>
        <taxon>Phyllobacteriaceae</taxon>
        <taxon>Mesorhizobium</taxon>
    </lineage>
</organism>
<reference evidence="2 3" key="1">
    <citation type="submission" date="2022-12" db="EMBL/GenBank/DDBJ databases">
        <authorList>
            <person name="Muema E."/>
        </authorList>
    </citation>
    <scope>NUCLEOTIDE SEQUENCE [LARGE SCALE GENOMIC DNA]</scope>
    <source>
        <strain evidence="3">1330</strain>
    </source>
</reference>
<accession>A0ABU8K9C6</accession>
<dbReference type="EMBL" id="JAPYKO010000004">
    <property type="protein sequence ID" value="MEI9402321.1"/>
    <property type="molecule type" value="Genomic_DNA"/>
</dbReference>
<feature type="transmembrane region" description="Helical" evidence="1">
    <location>
        <begin position="101"/>
        <end position="119"/>
    </location>
</feature>
<name>A0ABU8K9C6_9HYPH</name>
<keyword evidence="3" id="KW-1185">Reference proteome</keyword>
<gene>
    <name evidence="2" type="ORF">O7A05_09105</name>
</gene>
<keyword evidence="1" id="KW-0472">Membrane</keyword>
<evidence type="ECO:0000313" key="2">
    <source>
        <dbReference type="EMBL" id="MEI9402321.1"/>
    </source>
</evidence>